<evidence type="ECO:0000256" key="5">
    <source>
        <dbReference type="ARBA" id="ARBA00023235"/>
    </source>
</evidence>
<keyword evidence="1 9" id="KW-0547">Nucleotide-binding</keyword>
<dbReference type="CDD" id="cd18807">
    <property type="entry name" value="SF1_C_UvrD"/>
    <property type="match status" value="1"/>
</dbReference>
<dbReference type="Gene3D" id="3.40.50.300">
    <property type="entry name" value="P-loop containing nucleotide triphosphate hydrolases"/>
    <property type="match status" value="2"/>
</dbReference>
<evidence type="ECO:0000256" key="6">
    <source>
        <dbReference type="ARBA" id="ARBA00034617"/>
    </source>
</evidence>
<dbReference type="PROSITE" id="PS50007">
    <property type="entry name" value="PIPLC_X_DOMAIN"/>
    <property type="match status" value="1"/>
</dbReference>
<dbReference type="EMBL" id="JACJJC010000028">
    <property type="protein sequence ID" value="MBM6704941.1"/>
    <property type="molecule type" value="Genomic_DNA"/>
</dbReference>
<evidence type="ECO:0000256" key="7">
    <source>
        <dbReference type="ARBA" id="ARBA00034808"/>
    </source>
</evidence>
<keyword evidence="12" id="KW-1185">Reference proteome</keyword>
<accession>A0ABS2DUA8</accession>
<comment type="caution">
    <text evidence="11">The sequence shown here is derived from an EMBL/GenBank/DDBJ whole genome shotgun (WGS) entry which is preliminary data.</text>
</comment>
<feature type="binding site" evidence="9">
    <location>
        <begin position="270"/>
        <end position="277"/>
    </location>
    <ligand>
        <name>ATP</name>
        <dbReference type="ChEBI" id="CHEBI:30616"/>
    </ligand>
</feature>
<dbReference type="EC" id="5.6.2.4" evidence="7"/>
<evidence type="ECO:0000256" key="8">
    <source>
        <dbReference type="ARBA" id="ARBA00048988"/>
    </source>
</evidence>
<evidence type="ECO:0000313" key="11">
    <source>
        <dbReference type="EMBL" id="MBM6704941.1"/>
    </source>
</evidence>
<dbReference type="Pfam" id="PF00580">
    <property type="entry name" value="UvrD-helicase"/>
    <property type="match status" value="1"/>
</dbReference>
<sequence>MTEAKERRLALTRELFTSLAGATNEQKQDFAVFVNQFRLGGNATYLDLPGASKYEQIILKSGLHVAIRREGSLHLLLNVGSAAAVEAWAKRFKCEANPKTGAVQIYEVASAAASLSCANNTAEMSAASNADDKAADSVAPLFAALTDEALAEIGLPADRLQQVRSVGTATELEALQAQLPDSVYEALTWYVQGESWSDIVSAYAEAAADEKAMVPTQIGKLDSARFRIIETDEELRSIMDKPLTQWRVFLHPTQRKVVDTAWHGAVKITGGAGTGKTVAALHRARHLVRLPDWKADDRLLFTTFTKNLALDLEQQLRQICTKEEMRRIRVQNIDAWLASFIRQHGADKTIVYPKAGEESLYETCWREAWASFTAPVGFNQPESFYRSEWEAVVLPQHCMTLRDYLFADRKGRGLALSRMQRKAVWPLFEEMRLQLNLRDAVTAEDAAAVAVGELRKAHPNGLFRAVIADEIQDFSPDMLKLLRVLATDVTKLDPPIEGDLFLVGDPHQRIYGRPVVFSACGIEVRGRSRKLRVNYRTTDEIRKTADAVYQGCRVDDLDGSDATPTGYASLRHGAKPIVHHAQTFAEEIDWISDTIRALKGNGYSEEEICVTVRTNALLVSYAKALTEKGLKVQPISRNKADDPTVPGVRIATMHRIKGLEFKVVFMAGVEDGNFPQDPPKQADRVEVEQAESKERALFYVAASRASNLLFLTASGEGSVFFKGASK</sequence>
<organism evidence="11 12">
    <name type="scientific">Sutterella massiliensis</name>
    <dbReference type="NCBI Taxonomy" id="1816689"/>
    <lineage>
        <taxon>Bacteria</taxon>
        <taxon>Pseudomonadati</taxon>
        <taxon>Pseudomonadota</taxon>
        <taxon>Betaproteobacteria</taxon>
        <taxon>Burkholderiales</taxon>
        <taxon>Sutterellaceae</taxon>
        <taxon>Sutterella</taxon>
    </lineage>
</organism>
<dbReference type="RefSeq" id="WP_205104466.1">
    <property type="nucleotide sequence ID" value="NZ_JACJJC010000028.1"/>
</dbReference>
<evidence type="ECO:0000256" key="3">
    <source>
        <dbReference type="ARBA" id="ARBA00022806"/>
    </source>
</evidence>
<evidence type="ECO:0000256" key="9">
    <source>
        <dbReference type="PROSITE-ProRule" id="PRU00560"/>
    </source>
</evidence>
<evidence type="ECO:0000313" key="12">
    <source>
        <dbReference type="Proteomes" id="UP000715095"/>
    </source>
</evidence>
<evidence type="ECO:0000256" key="1">
    <source>
        <dbReference type="ARBA" id="ARBA00022741"/>
    </source>
</evidence>
<name>A0ABS2DUA8_9BURK</name>
<dbReference type="InterPro" id="IPR027417">
    <property type="entry name" value="P-loop_NTPase"/>
</dbReference>
<comment type="catalytic activity">
    <reaction evidence="6">
        <text>Couples ATP hydrolysis with the unwinding of duplex DNA by translocating in the 3'-5' direction.</text>
        <dbReference type="EC" id="5.6.2.4"/>
    </reaction>
</comment>
<dbReference type="SUPFAM" id="SSF52540">
    <property type="entry name" value="P-loop containing nucleoside triphosphate hydrolases"/>
    <property type="match status" value="1"/>
</dbReference>
<evidence type="ECO:0000259" key="10">
    <source>
        <dbReference type="PROSITE" id="PS51198"/>
    </source>
</evidence>
<feature type="domain" description="UvrD-like helicase ATP-binding" evidence="10">
    <location>
        <begin position="249"/>
        <end position="544"/>
    </location>
</feature>
<keyword evidence="2 9" id="KW-0378">Hydrolase</keyword>
<comment type="catalytic activity">
    <reaction evidence="8">
        <text>ATP + H2O = ADP + phosphate + H(+)</text>
        <dbReference type="Rhea" id="RHEA:13065"/>
        <dbReference type="ChEBI" id="CHEBI:15377"/>
        <dbReference type="ChEBI" id="CHEBI:15378"/>
        <dbReference type="ChEBI" id="CHEBI:30616"/>
        <dbReference type="ChEBI" id="CHEBI:43474"/>
        <dbReference type="ChEBI" id="CHEBI:456216"/>
        <dbReference type="EC" id="5.6.2.4"/>
    </reaction>
</comment>
<keyword evidence="5" id="KW-0413">Isomerase</keyword>
<reference evidence="11 12" key="1">
    <citation type="journal article" date="2021" name="Sci. Rep.">
        <title>The distribution of antibiotic resistance genes in chicken gut microbiota commensals.</title>
        <authorList>
            <person name="Juricova H."/>
            <person name="Matiasovicova J."/>
            <person name="Kubasova T."/>
            <person name="Cejkova D."/>
            <person name="Rychlik I."/>
        </authorList>
    </citation>
    <scope>NUCLEOTIDE SEQUENCE [LARGE SCALE GENOMIC DNA]</scope>
    <source>
        <strain evidence="11 12">An829</strain>
    </source>
</reference>
<dbReference type="InterPro" id="IPR014017">
    <property type="entry name" value="DNA_helicase_UvrD-like_C"/>
</dbReference>
<dbReference type="PANTHER" id="PTHR11070:SF45">
    <property type="entry name" value="DNA 3'-5' HELICASE"/>
    <property type="match status" value="1"/>
</dbReference>
<evidence type="ECO:0000256" key="4">
    <source>
        <dbReference type="ARBA" id="ARBA00022840"/>
    </source>
</evidence>
<protein>
    <recommendedName>
        <fullName evidence="7">DNA 3'-5' helicase</fullName>
        <ecNumber evidence="7">5.6.2.4</ecNumber>
    </recommendedName>
</protein>
<dbReference type="PANTHER" id="PTHR11070">
    <property type="entry name" value="UVRD / RECB / PCRA DNA HELICASE FAMILY MEMBER"/>
    <property type="match status" value="1"/>
</dbReference>
<dbReference type="InterPro" id="IPR000212">
    <property type="entry name" value="DNA_helicase_UvrD/REP"/>
</dbReference>
<gene>
    <name evidence="11" type="ORF">H6A60_10700</name>
</gene>
<proteinExistence type="predicted"/>
<dbReference type="PROSITE" id="PS51198">
    <property type="entry name" value="UVRD_HELICASE_ATP_BIND"/>
    <property type="match status" value="1"/>
</dbReference>
<keyword evidence="4 9" id="KW-0067">ATP-binding</keyword>
<keyword evidence="3 9" id="KW-0347">Helicase</keyword>
<dbReference type="Proteomes" id="UP000715095">
    <property type="component" value="Unassembled WGS sequence"/>
</dbReference>
<dbReference type="InterPro" id="IPR014016">
    <property type="entry name" value="UvrD-like_ATP-bd"/>
</dbReference>
<dbReference type="Pfam" id="PF13361">
    <property type="entry name" value="UvrD_C"/>
    <property type="match status" value="2"/>
</dbReference>
<evidence type="ECO:0000256" key="2">
    <source>
        <dbReference type="ARBA" id="ARBA00022801"/>
    </source>
</evidence>